<dbReference type="Pfam" id="PF03883">
    <property type="entry name" value="H2O2_YaaD"/>
    <property type="match status" value="1"/>
</dbReference>
<dbReference type="HAMAP" id="MF_00652">
    <property type="entry name" value="UPF0246"/>
    <property type="match status" value="1"/>
</dbReference>
<reference evidence="3" key="1">
    <citation type="journal article" date="2021" name="PeerJ">
        <title>Extensive microbial diversity within the chicken gut microbiome revealed by metagenomics and culture.</title>
        <authorList>
            <person name="Gilroy R."/>
            <person name="Ravi A."/>
            <person name="Getino M."/>
            <person name="Pursley I."/>
            <person name="Horton D.L."/>
            <person name="Alikhan N.F."/>
            <person name="Baker D."/>
            <person name="Gharbi K."/>
            <person name="Hall N."/>
            <person name="Watson M."/>
            <person name="Adriaenssens E.M."/>
            <person name="Foster-Nyarko E."/>
            <person name="Jarju S."/>
            <person name="Secka A."/>
            <person name="Antonio M."/>
            <person name="Oren A."/>
            <person name="Chaudhuri R.R."/>
            <person name="La Ragione R."/>
            <person name="Hildebrand F."/>
            <person name="Pallen M.J."/>
        </authorList>
    </citation>
    <scope>NUCLEOTIDE SEQUENCE</scope>
    <source>
        <strain evidence="3">ChiGjej1B1-1692</strain>
    </source>
</reference>
<comment type="caution">
    <text evidence="3">The sequence shown here is derived from an EMBL/GenBank/DDBJ whole genome shotgun (WGS) entry which is preliminary data.</text>
</comment>
<dbReference type="GO" id="GO:0033194">
    <property type="term" value="P:response to hydroperoxide"/>
    <property type="evidence" value="ECO:0007669"/>
    <property type="project" value="TreeGrafter"/>
</dbReference>
<accession>A0A9D2NXV0</accession>
<evidence type="ECO:0000313" key="3">
    <source>
        <dbReference type="EMBL" id="HJC39024.1"/>
    </source>
</evidence>
<dbReference type="GO" id="GO:0005829">
    <property type="term" value="C:cytosol"/>
    <property type="evidence" value="ECO:0007669"/>
    <property type="project" value="TreeGrafter"/>
</dbReference>
<organism evidence="3 4">
    <name type="scientific">Candidatus Mediterraneibacter faecigallinarum</name>
    <dbReference type="NCBI Taxonomy" id="2838669"/>
    <lineage>
        <taxon>Bacteria</taxon>
        <taxon>Bacillati</taxon>
        <taxon>Bacillota</taxon>
        <taxon>Clostridia</taxon>
        <taxon>Lachnospirales</taxon>
        <taxon>Lachnospiraceae</taxon>
        <taxon>Mediterraneibacter</taxon>
    </lineage>
</organism>
<dbReference type="PANTHER" id="PTHR30283">
    <property type="entry name" value="PEROXIDE STRESS RESPONSE PROTEIN YAAA"/>
    <property type="match status" value="1"/>
</dbReference>
<name>A0A9D2NXV0_9FIRM</name>
<dbReference type="InterPro" id="IPR005583">
    <property type="entry name" value="YaaA"/>
</dbReference>
<reference evidence="3" key="2">
    <citation type="submission" date="2021-04" db="EMBL/GenBank/DDBJ databases">
        <authorList>
            <person name="Gilroy R."/>
        </authorList>
    </citation>
    <scope>NUCLEOTIDE SEQUENCE</scope>
    <source>
        <strain evidence="3">ChiGjej1B1-1692</strain>
    </source>
</reference>
<comment type="similarity">
    <text evidence="1">Belongs to the UPF0246 family.</text>
</comment>
<dbReference type="PANTHER" id="PTHR30283:SF4">
    <property type="entry name" value="PEROXIDE STRESS RESISTANCE PROTEIN YAAA"/>
    <property type="match status" value="1"/>
</dbReference>
<evidence type="ECO:0000256" key="2">
    <source>
        <dbReference type="SAM" id="MobiDB-lite"/>
    </source>
</evidence>
<protein>
    <recommendedName>
        <fullName evidence="1">UPF0246 protein H9757_08205</fullName>
    </recommendedName>
</protein>
<evidence type="ECO:0000256" key="1">
    <source>
        <dbReference type="HAMAP-Rule" id="MF_00652"/>
    </source>
</evidence>
<sequence>MRIIISPAKKMKIDTDTLAPAGMPVFLEETRQLMEWMRRLSFDEAKALWKCNDKIAEQNYRRFQEMDLRRNLTPAVTAYEGIQYQYMAPAVFGGTETDYIQEHLRILSGFYGVLKPFDGVVPYRLEMQAKASDAGDLYKFWGEKLYQETVCTKKNRPDRGDEETMGQGDGKGALSEERKGALILNLASKEYSRCIERYLRPEDRFLTVTFGELSGGKVKQKGTFAKMARGEMVRYLAEHQVEDPEGIKGFDRLGYHFEEALSTEKEYVFLK</sequence>
<evidence type="ECO:0000313" key="4">
    <source>
        <dbReference type="Proteomes" id="UP000823894"/>
    </source>
</evidence>
<dbReference type="AlphaFoldDB" id="A0A9D2NXV0"/>
<feature type="region of interest" description="Disordered" evidence="2">
    <location>
        <begin position="154"/>
        <end position="173"/>
    </location>
</feature>
<dbReference type="Proteomes" id="UP000823894">
    <property type="component" value="Unassembled WGS sequence"/>
</dbReference>
<dbReference type="EMBL" id="DWWK01000123">
    <property type="protein sequence ID" value="HJC39024.1"/>
    <property type="molecule type" value="Genomic_DNA"/>
</dbReference>
<proteinExistence type="inferred from homology"/>
<gene>
    <name evidence="3" type="ORF">H9757_08205</name>
</gene>